<organism evidence="13 14">
    <name type="scientific">Ridgeia piscesae</name>
    <name type="common">Tubeworm</name>
    <dbReference type="NCBI Taxonomy" id="27915"/>
    <lineage>
        <taxon>Eukaryota</taxon>
        <taxon>Metazoa</taxon>
        <taxon>Spiralia</taxon>
        <taxon>Lophotrochozoa</taxon>
        <taxon>Annelida</taxon>
        <taxon>Polychaeta</taxon>
        <taxon>Sedentaria</taxon>
        <taxon>Canalipalpata</taxon>
        <taxon>Sabellida</taxon>
        <taxon>Siboglinidae</taxon>
        <taxon>Ridgeia</taxon>
    </lineage>
</organism>
<dbReference type="PANTHER" id="PTHR28388:SF1">
    <property type="entry name" value="TRANSMEMBRANE PROTEIN 237"/>
    <property type="match status" value="1"/>
</dbReference>
<evidence type="ECO:0000256" key="8">
    <source>
        <dbReference type="ARBA" id="ARBA00023136"/>
    </source>
</evidence>
<evidence type="ECO:0000256" key="9">
    <source>
        <dbReference type="ARBA" id="ARBA00023273"/>
    </source>
</evidence>
<keyword evidence="5" id="KW-0970">Cilium biogenesis/degradation</keyword>
<evidence type="ECO:0000256" key="7">
    <source>
        <dbReference type="ARBA" id="ARBA00023069"/>
    </source>
</evidence>
<feature type="transmembrane region" description="Helical" evidence="12">
    <location>
        <begin position="266"/>
        <end position="293"/>
    </location>
</feature>
<keyword evidence="9" id="KW-0966">Cell projection</keyword>
<evidence type="ECO:0000256" key="1">
    <source>
        <dbReference type="ARBA" id="ARBA00004138"/>
    </source>
</evidence>
<protein>
    <recommendedName>
        <fullName evidence="15">Transmembrane protein 237</fullName>
    </recommendedName>
</protein>
<dbReference type="GO" id="GO:0060271">
    <property type="term" value="P:cilium assembly"/>
    <property type="evidence" value="ECO:0007669"/>
    <property type="project" value="TreeGrafter"/>
</dbReference>
<evidence type="ECO:0000256" key="2">
    <source>
        <dbReference type="ARBA" id="ARBA00004141"/>
    </source>
</evidence>
<evidence type="ECO:0000256" key="5">
    <source>
        <dbReference type="ARBA" id="ARBA00022794"/>
    </source>
</evidence>
<evidence type="ECO:0000256" key="10">
    <source>
        <dbReference type="ARBA" id="ARBA00025631"/>
    </source>
</evidence>
<comment type="subcellular location">
    <subcellularLocation>
        <location evidence="1">Cell projection</location>
        <location evidence="1">Cilium</location>
    </subcellularLocation>
    <subcellularLocation>
        <location evidence="2">Membrane</location>
        <topology evidence="2">Multi-pass membrane protein</topology>
    </subcellularLocation>
</comment>
<dbReference type="Proteomes" id="UP001209878">
    <property type="component" value="Unassembled WGS sequence"/>
</dbReference>
<evidence type="ECO:0000313" key="13">
    <source>
        <dbReference type="EMBL" id="KAK2186315.1"/>
    </source>
</evidence>
<comment type="similarity">
    <text evidence="3">Belongs to the TMEM237 family.</text>
</comment>
<keyword evidence="14" id="KW-1185">Reference proteome</keyword>
<reference evidence="13" key="1">
    <citation type="journal article" date="2023" name="Mol. Biol. Evol.">
        <title>Third-Generation Sequencing Reveals the Adaptive Role of the Epigenome in Three Deep-Sea Polychaetes.</title>
        <authorList>
            <person name="Perez M."/>
            <person name="Aroh O."/>
            <person name="Sun Y."/>
            <person name="Lan Y."/>
            <person name="Juniper S.K."/>
            <person name="Young C.R."/>
            <person name="Angers B."/>
            <person name="Qian P.Y."/>
        </authorList>
    </citation>
    <scope>NUCLEOTIDE SEQUENCE</scope>
    <source>
        <strain evidence="13">R07B-5</strain>
    </source>
</reference>
<evidence type="ECO:0008006" key="15">
    <source>
        <dbReference type="Google" id="ProtNLM"/>
    </source>
</evidence>
<comment type="caution">
    <text evidence="13">The sequence shown here is derived from an EMBL/GenBank/DDBJ whole genome shotgun (WGS) entry which is preliminary data.</text>
</comment>
<sequence>MNGTSGSLRKLPPMSPRRENEEEDVYATVRKSRKKKRTVSDERASETNPGMSSPALTDTDRSMRSRRSDRRASRSMEDISESQQPDSTPQRKKRKKKNPGSDLSPRRSLPRQASDSGQTELDGSALSLQNKSESEVTQNGTGKLKTTTSKKKKGKKAQDQIFCYSNQVYEGPVGLAAELTGLQDDVVLTSSNGEPVEGISISAPYMKSTPSDKLFMEQPGGFTSSKKINIHKRRMQLATVGSEPTDHPADQPTQTTISFALGSHHIFMTLTLFCQGLFAGIALWHIITIQLMVNISYDNLLSQYTQLAKPLESFYYLLFALCTVAAFDRYDVHRPNRECVFQGLTMQSGSLSTACYLIGLARDNMLKIWTVLSMVRGIAAILGWAFATISPQVDRLRATLENCKENEMDEERGYSNMAFTDGV</sequence>
<dbReference type="GO" id="GO:0035869">
    <property type="term" value="C:ciliary transition zone"/>
    <property type="evidence" value="ECO:0007669"/>
    <property type="project" value="TreeGrafter"/>
</dbReference>
<dbReference type="PANTHER" id="PTHR28388">
    <property type="entry name" value="TRANSMEMBRANE PROTEIN 237"/>
    <property type="match status" value="1"/>
</dbReference>
<dbReference type="InterPro" id="IPR029409">
    <property type="entry name" value="TMEM237"/>
</dbReference>
<evidence type="ECO:0000256" key="4">
    <source>
        <dbReference type="ARBA" id="ARBA00022692"/>
    </source>
</evidence>
<dbReference type="Pfam" id="PF15383">
    <property type="entry name" value="TMEM237"/>
    <property type="match status" value="1"/>
</dbReference>
<feature type="compositionally biased region" description="Polar residues" evidence="11">
    <location>
        <begin position="46"/>
        <end position="56"/>
    </location>
</feature>
<feature type="region of interest" description="Disordered" evidence="11">
    <location>
        <begin position="1"/>
        <end position="157"/>
    </location>
</feature>
<dbReference type="EMBL" id="JAODUO010000205">
    <property type="protein sequence ID" value="KAK2186315.1"/>
    <property type="molecule type" value="Genomic_DNA"/>
</dbReference>
<keyword evidence="4 12" id="KW-0812">Transmembrane</keyword>
<dbReference type="AlphaFoldDB" id="A0AAD9P1M5"/>
<evidence type="ECO:0000313" key="14">
    <source>
        <dbReference type="Proteomes" id="UP001209878"/>
    </source>
</evidence>
<feature type="compositionally biased region" description="Polar residues" evidence="11">
    <location>
        <begin position="111"/>
        <end position="139"/>
    </location>
</feature>
<evidence type="ECO:0000256" key="3">
    <source>
        <dbReference type="ARBA" id="ARBA00008783"/>
    </source>
</evidence>
<proteinExistence type="inferred from homology"/>
<evidence type="ECO:0000256" key="12">
    <source>
        <dbReference type="SAM" id="Phobius"/>
    </source>
</evidence>
<feature type="transmembrane region" description="Helical" evidence="12">
    <location>
        <begin position="368"/>
        <end position="387"/>
    </location>
</feature>
<evidence type="ECO:0000256" key="11">
    <source>
        <dbReference type="SAM" id="MobiDB-lite"/>
    </source>
</evidence>
<name>A0AAD9P1M5_RIDPI</name>
<gene>
    <name evidence="13" type="ORF">NP493_206g03000</name>
</gene>
<keyword evidence="6 12" id="KW-1133">Transmembrane helix</keyword>
<keyword evidence="8 12" id="KW-0472">Membrane</keyword>
<evidence type="ECO:0000256" key="6">
    <source>
        <dbReference type="ARBA" id="ARBA00022989"/>
    </source>
</evidence>
<comment type="function">
    <text evidence="10">Component of the transition zone in primary cilia. Required for ciliogenesis.</text>
</comment>
<accession>A0AAD9P1M5</accession>
<dbReference type="GO" id="GO:0016020">
    <property type="term" value="C:membrane"/>
    <property type="evidence" value="ECO:0007669"/>
    <property type="project" value="UniProtKB-SubCell"/>
</dbReference>
<keyword evidence="7" id="KW-0969">Cilium</keyword>